<dbReference type="GO" id="GO:0006457">
    <property type="term" value="P:protein folding"/>
    <property type="evidence" value="ECO:0007669"/>
    <property type="project" value="InterPro"/>
</dbReference>
<feature type="region of interest" description="Disordered" evidence="7">
    <location>
        <begin position="27"/>
        <end position="46"/>
    </location>
</feature>
<evidence type="ECO:0000256" key="1">
    <source>
        <dbReference type="ARBA" id="ARBA00004240"/>
    </source>
</evidence>
<evidence type="ECO:0000256" key="3">
    <source>
        <dbReference type="ARBA" id="ARBA00022687"/>
    </source>
</evidence>
<sequence>MAINSFSMLFWALFFIILLQDSCLGKEKKPDPKTKKEKSNKIGKDVMDYSEADLHKLLDQWEDNDNDIDEEDRYDDHDPRKPVPSGGGFDPQEFKGDPIALLKQSKKGKVVMLFVSVAGTPSRADSERISQRWQSSLFNANFQIDRYMVADDRVLFMVKDGSLAWDVKDFLITQSDCKLVEFDNQQFPGAGAKADSPKTEL</sequence>
<dbReference type="Gene3D" id="6.10.250.640">
    <property type="match status" value="1"/>
</dbReference>
<comment type="similarity">
    <text evidence="2">Belongs to the MESD family.</text>
</comment>
<evidence type="ECO:0000256" key="7">
    <source>
        <dbReference type="SAM" id="MobiDB-lite"/>
    </source>
</evidence>
<comment type="subcellular location">
    <subcellularLocation>
        <location evidence="1">Endoplasmic reticulum</location>
    </subcellularLocation>
</comment>
<evidence type="ECO:0000313" key="9">
    <source>
        <dbReference type="EMBL" id="KAJ7394037.1"/>
    </source>
</evidence>
<dbReference type="Gene3D" id="3.30.70.260">
    <property type="match status" value="1"/>
</dbReference>
<evidence type="ECO:0000256" key="4">
    <source>
        <dbReference type="ARBA" id="ARBA00022729"/>
    </source>
</evidence>
<gene>
    <name evidence="9" type="primary">MESDC2_1</name>
    <name evidence="9" type="ORF">OS493_003710</name>
</gene>
<evidence type="ECO:0000256" key="8">
    <source>
        <dbReference type="SAM" id="SignalP"/>
    </source>
</evidence>
<accession>A0A9X0A635</accession>
<evidence type="ECO:0000256" key="2">
    <source>
        <dbReference type="ARBA" id="ARBA00011068"/>
    </source>
</evidence>
<dbReference type="PANTHER" id="PTHR17600">
    <property type="entry name" value="MESODERM DEVELOPMENT CANDIDATE 2"/>
    <property type="match status" value="1"/>
</dbReference>
<evidence type="ECO:0000256" key="6">
    <source>
        <dbReference type="ARBA" id="ARBA00023186"/>
    </source>
</evidence>
<feature type="chain" id="PRO_5040858396" evidence="8">
    <location>
        <begin position="26"/>
        <end position="201"/>
    </location>
</feature>
<evidence type="ECO:0000256" key="5">
    <source>
        <dbReference type="ARBA" id="ARBA00022824"/>
    </source>
</evidence>
<comment type="caution">
    <text evidence="9">The sequence shown here is derived from an EMBL/GenBank/DDBJ whole genome shotgun (WGS) entry which is preliminary data.</text>
</comment>
<dbReference type="PANTHER" id="PTHR17600:SF2">
    <property type="entry name" value="LRP CHAPERONE MESD"/>
    <property type="match status" value="1"/>
</dbReference>
<organism evidence="9 10">
    <name type="scientific">Desmophyllum pertusum</name>
    <dbReference type="NCBI Taxonomy" id="174260"/>
    <lineage>
        <taxon>Eukaryota</taxon>
        <taxon>Metazoa</taxon>
        <taxon>Cnidaria</taxon>
        <taxon>Anthozoa</taxon>
        <taxon>Hexacorallia</taxon>
        <taxon>Scleractinia</taxon>
        <taxon>Caryophylliina</taxon>
        <taxon>Caryophylliidae</taxon>
        <taxon>Desmophyllum</taxon>
    </lineage>
</organism>
<keyword evidence="6" id="KW-0143">Chaperone</keyword>
<dbReference type="AlphaFoldDB" id="A0A9X0A635"/>
<protein>
    <submittedName>
        <fullName evidence="9">Positive regulation of skeletal muscle acetylcholine-gated channel clustering</fullName>
    </submittedName>
</protein>
<dbReference type="GO" id="GO:0005783">
    <property type="term" value="C:endoplasmic reticulum"/>
    <property type="evidence" value="ECO:0007669"/>
    <property type="project" value="UniProtKB-SubCell"/>
</dbReference>
<feature type="signal peptide" evidence="8">
    <location>
        <begin position="1"/>
        <end position="25"/>
    </location>
</feature>
<reference evidence="9" key="1">
    <citation type="submission" date="2023-01" db="EMBL/GenBank/DDBJ databases">
        <title>Genome assembly of the deep-sea coral Lophelia pertusa.</title>
        <authorList>
            <person name="Herrera S."/>
            <person name="Cordes E."/>
        </authorList>
    </citation>
    <scope>NUCLEOTIDE SEQUENCE</scope>
    <source>
        <strain evidence="9">USNM1676648</strain>
        <tissue evidence="9">Polyp</tissue>
    </source>
</reference>
<dbReference type="InterPro" id="IPR019330">
    <property type="entry name" value="MESD"/>
</dbReference>
<evidence type="ECO:0000313" key="10">
    <source>
        <dbReference type="Proteomes" id="UP001163046"/>
    </source>
</evidence>
<keyword evidence="5" id="KW-0256">Endoplasmic reticulum</keyword>
<dbReference type="Proteomes" id="UP001163046">
    <property type="component" value="Unassembled WGS sequence"/>
</dbReference>
<proteinExistence type="inferred from homology"/>
<dbReference type="GO" id="GO:0016055">
    <property type="term" value="P:Wnt signaling pathway"/>
    <property type="evidence" value="ECO:0007669"/>
    <property type="project" value="UniProtKB-KW"/>
</dbReference>
<keyword evidence="3" id="KW-0879">Wnt signaling pathway</keyword>
<keyword evidence="4 8" id="KW-0732">Signal</keyword>
<dbReference type="EMBL" id="MU825397">
    <property type="protein sequence ID" value="KAJ7394037.1"/>
    <property type="molecule type" value="Genomic_DNA"/>
</dbReference>
<feature type="region of interest" description="Disordered" evidence="7">
    <location>
        <begin position="60"/>
        <end position="94"/>
    </location>
</feature>
<keyword evidence="10" id="KW-1185">Reference proteome</keyword>
<dbReference type="OrthoDB" id="75833at2759"/>
<dbReference type="Pfam" id="PF10185">
    <property type="entry name" value="Mesd"/>
    <property type="match status" value="1"/>
</dbReference>
<feature type="compositionally biased region" description="Acidic residues" evidence="7">
    <location>
        <begin position="60"/>
        <end position="73"/>
    </location>
</feature>
<name>A0A9X0A635_9CNID</name>